<protein>
    <recommendedName>
        <fullName evidence="1">Pyrin domain-containing protein</fullName>
    </recommendedName>
</protein>
<feature type="domain" description="Pyrin" evidence="1">
    <location>
        <begin position="14"/>
        <end position="87"/>
    </location>
</feature>
<proteinExistence type="predicted"/>
<dbReference type="AlphaFoldDB" id="A0A3B3RGU6"/>
<evidence type="ECO:0000313" key="2">
    <source>
        <dbReference type="Ensembl" id="ENSPKIP00000017100.1"/>
    </source>
</evidence>
<accession>A0A3B3RGU6</accession>
<dbReference type="InterPro" id="IPR011029">
    <property type="entry name" value="DEATH-like_dom_sf"/>
</dbReference>
<dbReference type="SMART" id="SM01289">
    <property type="entry name" value="PYRIN"/>
    <property type="match status" value="1"/>
</dbReference>
<dbReference type="STRING" id="1676925.ENSPKIP00000017100"/>
<dbReference type="GeneTree" id="ENSGT00940000177436"/>
<dbReference type="Ensembl" id="ENSPKIT00000041607.1">
    <property type="protein sequence ID" value="ENSPKIP00000017100.1"/>
    <property type="gene ID" value="ENSPKIG00000003159.1"/>
</dbReference>
<dbReference type="Proteomes" id="UP000261540">
    <property type="component" value="Unplaced"/>
</dbReference>
<evidence type="ECO:0000259" key="1">
    <source>
        <dbReference type="PROSITE" id="PS50824"/>
    </source>
</evidence>
<reference evidence="2" key="1">
    <citation type="submission" date="2025-08" db="UniProtKB">
        <authorList>
            <consortium name="Ensembl"/>
        </authorList>
    </citation>
    <scope>IDENTIFICATION</scope>
</reference>
<dbReference type="Pfam" id="PF02758">
    <property type="entry name" value="PYRIN"/>
    <property type="match status" value="1"/>
</dbReference>
<reference evidence="2" key="2">
    <citation type="submission" date="2025-09" db="UniProtKB">
        <authorList>
            <consortium name="Ensembl"/>
        </authorList>
    </citation>
    <scope>IDENTIFICATION</scope>
</reference>
<dbReference type="SUPFAM" id="SSF47986">
    <property type="entry name" value="DEATH domain"/>
    <property type="match status" value="1"/>
</dbReference>
<organism evidence="2 3">
    <name type="scientific">Paramormyrops kingsleyae</name>
    <dbReference type="NCBI Taxonomy" id="1676925"/>
    <lineage>
        <taxon>Eukaryota</taxon>
        <taxon>Metazoa</taxon>
        <taxon>Chordata</taxon>
        <taxon>Craniata</taxon>
        <taxon>Vertebrata</taxon>
        <taxon>Euteleostomi</taxon>
        <taxon>Actinopterygii</taxon>
        <taxon>Neopterygii</taxon>
        <taxon>Teleostei</taxon>
        <taxon>Osteoglossocephala</taxon>
        <taxon>Osteoglossomorpha</taxon>
        <taxon>Osteoglossiformes</taxon>
        <taxon>Mormyridae</taxon>
        <taxon>Paramormyrops</taxon>
    </lineage>
</organism>
<dbReference type="Gene3D" id="1.10.533.10">
    <property type="entry name" value="Death Domain, Fas"/>
    <property type="match status" value="1"/>
</dbReference>
<dbReference type="InterPro" id="IPR004020">
    <property type="entry name" value="DAPIN"/>
</dbReference>
<evidence type="ECO:0000313" key="3">
    <source>
        <dbReference type="Proteomes" id="UP000261540"/>
    </source>
</evidence>
<sequence>MLQKQSSRKQFEYEEELKEFKWKLSHIKYKELKSLPRGQVKDLDRTDLADKMISSYSEVDALNVMLDILKKMNLNDLAQRLNEDLQKGNHIFNLSCFFV</sequence>
<name>A0A3B3RGU6_9TELE</name>
<dbReference type="PROSITE" id="PS50824">
    <property type="entry name" value="DAPIN"/>
    <property type="match status" value="1"/>
</dbReference>
<dbReference type="CDD" id="cd08321">
    <property type="entry name" value="Pyrin_ASC-like"/>
    <property type="match status" value="1"/>
</dbReference>
<keyword evidence="3" id="KW-1185">Reference proteome</keyword>